<dbReference type="Pfam" id="PF07992">
    <property type="entry name" value="Pyr_redox_2"/>
    <property type="match status" value="1"/>
</dbReference>
<dbReference type="InterPro" id="IPR004099">
    <property type="entry name" value="Pyr_nucl-diS_OxRdtase_dimer"/>
</dbReference>
<keyword evidence="6 10" id="KW-0560">Oxidoreductase</keyword>
<dbReference type="InterPro" id="IPR013766">
    <property type="entry name" value="Thioredoxin_domain"/>
</dbReference>
<comment type="caution">
    <text evidence="12">The sequence shown here is derived from an EMBL/GenBank/DDBJ whole genome shotgun (WGS) entry which is preliminary data.</text>
</comment>
<dbReference type="Gene3D" id="3.50.50.60">
    <property type="entry name" value="FAD/NAD(P)-binding domain"/>
    <property type="match status" value="2"/>
</dbReference>
<keyword evidence="3" id="KW-0963">Cytoplasm</keyword>
<dbReference type="Pfam" id="PF02852">
    <property type="entry name" value="Pyr_redox_dim"/>
    <property type="match status" value="1"/>
</dbReference>
<evidence type="ECO:0000313" key="12">
    <source>
        <dbReference type="EMBL" id="KAJ3227415.1"/>
    </source>
</evidence>
<dbReference type="CDD" id="cd03015">
    <property type="entry name" value="PRX_Typ2cys"/>
    <property type="match status" value="1"/>
</dbReference>
<name>A0AAD5XYY7_9FUNG</name>
<dbReference type="SUPFAM" id="SSF55424">
    <property type="entry name" value="FAD/NAD-linked reductases, dimerisation (C-terminal) domain"/>
    <property type="match status" value="1"/>
</dbReference>
<dbReference type="FunFam" id="3.30.390.30:FF:000001">
    <property type="entry name" value="Dihydrolipoyl dehydrogenase"/>
    <property type="match status" value="1"/>
</dbReference>
<comment type="miscellaneous">
    <text evidence="10">The active site is a redox-active disulfide bond.</text>
</comment>
<dbReference type="PRINTS" id="PR00411">
    <property type="entry name" value="PNDRDTASEI"/>
</dbReference>
<evidence type="ECO:0000256" key="1">
    <source>
        <dbReference type="ARBA" id="ARBA00004496"/>
    </source>
</evidence>
<evidence type="ECO:0000256" key="7">
    <source>
        <dbReference type="ARBA" id="ARBA00023027"/>
    </source>
</evidence>
<comment type="similarity">
    <text evidence="2 10">Belongs to the class-I pyridine nucleotide-disulfide oxidoreductase family.</text>
</comment>
<dbReference type="Proteomes" id="UP001211065">
    <property type="component" value="Unassembled WGS sequence"/>
</dbReference>
<proteinExistence type="inferred from homology"/>
<dbReference type="GO" id="GO:0005739">
    <property type="term" value="C:mitochondrion"/>
    <property type="evidence" value="ECO:0007669"/>
    <property type="project" value="TreeGrafter"/>
</dbReference>
<dbReference type="EMBL" id="JADGJW010000017">
    <property type="protein sequence ID" value="KAJ3227415.1"/>
    <property type="molecule type" value="Genomic_DNA"/>
</dbReference>
<evidence type="ECO:0000256" key="2">
    <source>
        <dbReference type="ARBA" id="ARBA00007532"/>
    </source>
</evidence>
<evidence type="ECO:0000256" key="4">
    <source>
        <dbReference type="ARBA" id="ARBA00022630"/>
    </source>
</evidence>
<dbReference type="FunFam" id="3.40.30.10:FF:000002">
    <property type="entry name" value="Alkyl hydroperoxide reductase C"/>
    <property type="match status" value="1"/>
</dbReference>
<dbReference type="InterPro" id="IPR006258">
    <property type="entry name" value="Lipoamide_DH"/>
</dbReference>
<dbReference type="InterPro" id="IPR000866">
    <property type="entry name" value="AhpC/TSA"/>
</dbReference>
<evidence type="ECO:0000256" key="8">
    <source>
        <dbReference type="ARBA" id="ARBA00023157"/>
    </source>
</evidence>
<comment type="cofactor">
    <cofactor evidence="10">
        <name>FAD</name>
        <dbReference type="ChEBI" id="CHEBI:57692"/>
    </cofactor>
    <text evidence="10">Binds 1 FAD per subunit.</text>
</comment>
<reference evidence="12" key="1">
    <citation type="submission" date="2020-05" db="EMBL/GenBank/DDBJ databases">
        <title>Phylogenomic resolution of chytrid fungi.</title>
        <authorList>
            <person name="Stajich J.E."/>
            <person name="Amses K."/>
            <person name="Simmons R."/>
            <person name="Seto K."/>
            <person name="Myers J."/>
            <person name="Bonds A."/>
            <person name="Quandt C.A."/>
            <person name="Barry K."/>
            <person name="Liu P."/>
            <person name="Grigoriev I."/>
            <person name="Longcore J.E."/>
            <person name="James T.Y."/>
        </authorList>
    </citation>
    <scope>NUCLEOTIDE SEQUENCE</scope>
    <source>
        <strain evidence="12">JEL0476</strain>
    </source>
</reference>
<dbReference type="PANTHER" id="PTHR22912:SF151">
    <property type="entry name" value="DIHYDROLIPOYL DEHYDROGENASE, MITOCHONDRIAL"/>
    <property type="match status" value="1"/>
</dbReference>
<dbReference type="EC" id="1.8.1.4" evidence="10"/>
<organism evidence="12 13">
    <name type="scientific">Clydaea vesicula</name>
    <dbReference type="NCBI Taxonomy" id="447962"/>
    <lineage>
        <taxon>Eukaryota</taxon>
        <taxon>Fungi</taxon>
        <taxon>Fungi incertae sedis</taxon>
        <taxon>Chytridiomycota</taxon>
        <taxon>Chytridiomycota incertae sedis</taxon>
        <taxon>Chytridiomycetes</taxon>
        <taxon>Lobulomycetales</taxon>
        <taxon>Lobulomycetaceae</taxon>
        <taxon>Clydaea</taxon>
    </lineage>
</organism>
<dbReference type="PANTHER" id="PTHR22912">
    <property type="entry name" value="DISULFIDE OXIDOREDUCTASE"/>
    <property type="match status" value="1"/>
</dbReference>
<comment type="subcellular location">
    <subcellularLocation>
        <location evidence="1">Cytoplasm</location>
    </subcellularLocation>
</comment>
<dbReference type="InterPro" id="IPR019479">
    <property type="entry name" value="Peroxiredoxin_C"/>
</dbReference>
<dbReference type="SUPFAM" id="SSF51905">
    <property type="entry name" value="FAD/NAD(P)-binding domain"/>
    <property type="match status" value="1"/>
</dbReference>
<keyword evidence="4 10" id="KW-0285">Flavoprotein</keyword>
<protein>
    <recommendedName>
        <fullName evidence="10">Dihydrolipoyl dehydrogenase</fullName>
        <ecNumber evidence="10">1.8.1.4</ecNumber>
    </recommendedName>
</protein>
<keyword evidence="7 10" id="KW-0520">NAD</keyword>
<dbReference type="InterPro" id="IPR012999">
    <property type="entry name" value="Pyr_OxRdtase_I_AS"/>
</dbReference>
<dbReference type="PROSITE" id="PS51352">
    <property type="entry name" value="THIOREDOXIN_2"/>
    <property type="match status" value="1"/>
</dbReference>
<evidence type="ECO:0000256" key="5">
    <source>
        <dbReference type="ARBA" id="ARBA00022827"/>
    </source>
</evidence>
<dbReference type="InterPro" id="IPR016156">
    <property type="entry name" value="FAD/NAD-linked_Rdtase_dimer_sf"/>
</dbReference>
<dbReference type="GO" id="GO:0045252">
    <property type="term" value="C:oxoglutarate dehydrogenase complex"/>
    <property type="evidence" value="ECO:0007669"/>
    <property type="project" value="TreeGrafter"/>
</dbReference>
<comment type="catalytic activity">
    <reaction evidence="10">
        <text>N(6)-[(R)-dihydrolipoyl]-L-lysyl-[protein] + NAD(+) = N(6)-[(R)-lipoyl]-L-lysyl-[protein] + NADH + H(+)</text>
        <dbReference type="Rhea" id="RHEA:15045"/>
        <dbReference type="Rhea" id="RHEA-COMP:10474"/>
        <dbReference type="Rhea" id="RHEA-COMP:10475"/>
        <dbReference type="ChEBI" id="CHEBI:15378"/>
        <dbReference type="ChEBI" id="CHEBI:57540"/>
        <dbReference type="ChEBI" id="CHEBI:57945"/>
        <dbReference type="ChEBI" id="CHEBI:83099"/>
        <dbReference type="ChEBI" id="CHEBI:83100"/>
        <dbReference type="EC" id="1.8.1.4"/>
    </reaction>
</comment>
<dbReference type="Pfam" id="PF00578">
    <property type="entry name" value="AhpC-TSA"/>
    <property type="match status" value="1"/>
</dbReference>
<dbReference type="GO" id="GO:0004148">
    <property type="term" value="F:dihydrolipoyl dehydrogenase (NADH) activity"/>
    <property type="evidence" value="ECO:0007669"/>
    <property type="project" value="UniProtKB-EC"/>
</dbReference>
<dbReference type="NCBIfam" id="TIGR01350">
    <property type="entry name" value="lipoamide_DH"/>
    <property type="match status" value="1"/>
</dbReference>
<evidence type="ECO:0000313" key="13">
    <source>
        <dbReference type="Proteomes" id="UP001211065"/>
    </source>
</evidence>
<dbReference type="PROSITE" id="PS00076">
    <property type="entry name" value="PYRIDINE_REDOX_1"/>
    <property type="match status" value="1"/>
</dbReference>
<keyword evidence="9 10" id="KW-0676">Redox-active center</keyword>
<dbReference type="GO" id="GO:0050660">
    <property type="term" value="F:flavin adenine dinucleotide binding"/>
    <property type="evidence" value="ECO:0007669"/>
    <property type="project" value="InterPro"/>
</dbReference>
<dbReference type="SUPFAM" id="SSF52833">
    <property type="entry name" value="Thioredoxin-like"/>
    <property type="match status" value="1"/>
</dbReference>
<evidence type="ECO:0000256" key="3">
    <source>
        <dbReference type="ARBA" id="ARBA00022490"/>
    </source>
</evidence>
<dbReference type="AlphaFoldDB" id="A0AAD5XYY7"/>
<sequence length="693" mass="74493">MFSLRSNALKKNSRFLAKPYDLVVIGGGPGGYVAAIKAAQLGLRTACVEGRGALGGTCLNVGCIPSKSLLNNSHLYHVANHEFAKRGIKVDNLSVDLSKMLQAKDKSVKQLTGGIEFLFKKNKADYIIGWGKLESPSKISITGLDGSISNVSTKNIIVATGSEPSPFPGIEIDEEVIVTSTGALSLKKVPEKLMVIGGGVIGLELGSVWGRLGAEVTTVEYLESIGAGMDAEIAKTFQKILTKQGMKFNLGTKVISAKKNSNGKVEVVTEPASGGSQTTTEVDVVLLSIGRRPFTKDLGLIETGVEVDNRGRIVIDSEFKTNIPTIRAIGDVVQGAMLAHKAEEEGIAAVEYIAGGHGHVNYKAIPSVVYTHPEVAWVGLNEAEAKAQGIEYKVGSFPFSANSRAKTMDDAEGLIKVLAESNTDRILGAHIIGPGAGEMIAEAVIAIEYGASSEDIARTCHAHPTLSEGFKEACMATYDKGQLNRNLPLNVLRSSSRLNQSFKRSITNGSFVQARVTKPAPLFTAPAVVNKEFKDVSLSDYKGKWVVLFFYPLDFTFVCPTEIIAFSERSNEFEQLDAQVLGCSVDRKEGGLGEMKIPLISDINKKISLSYGVLLREAGVAARGTFIIDPNQVVRQITINDLPVGRNIDELLRLVEAFQYADKHGEVCPIGWKKGGSTIDTKKPLDYFGKVNE</sequence>
<dbReference type="Pfam" id="PF10417">
    <property type="entry name" value="1-cysPrx_C"/>
    <property type="match status" value="1"/>
</dbReference>
<dbReference type="InterPro" id="IPR050151">
    <property type="entry name" value="Class-I_Pyr_Nuc-Dis_Oxidored"/>
</dbReference>
<gene>
    <name evidence="12" type="primary">LPD1_2</name>
    <name evidence="12" type="ORF">HK099_002166</name>
</gene>
<keyword evidence="8" id="KW-1015">Disulfide bond</keyword>
<evidence type="ECO:0000259" key="11">
    <source>
        <dbReference type="PROSITE" id="PS51352"/>
    </source>
</evidence>
<dbReference type="GO" id="GO:0051920">
    <property type="term" value="F:peroxiredoxin activity"/>
    <property type="evidence" value="ECO:0007669"/>
    <property type="project" value="InterPro"/>
</dbReference>
<dbReference type="InterPro" id="IPR036188">
    <property type="entry name" value="FAD/NAD-bd_sf"/>
</dbReference>
<keyword evidence="13" id="KW-1185">Reference proteome</keyword>
<dbReference type="PRINTS" id="PR00368">
    <property type="entry name" value="FADPNR"/>
</dbReference>
<dbReference type="GO" id="GO:0006103">
    <property type="term" value="P:2-oxoglutarate metabolic process"/>
    <property type="evidence" value="ECO:0007669"/>
    <property type="project" value="TreeGrafter"/>
</dbReference>
<accession>A0AAD5XYY7</accession>
<dbReference type="Gene3D" id="3.30.390.30">
    <property type="match status" value="1"/>
</dbReference>
<dbReference type="FunFam" id="3.50.50.60:FF:000001">
    <property type="entry name" value="Dihydrolipoyl dehydrogenase, mitochondrial"/>
    <property type="match status" value="1"/>
</dbReference>
<dbReference type="InterPro" id="IPR036249">
    <property type="entry name" value="Thioredoxin-like_sf"/>
</dbReference>
<feature type="domain" description="Thioredoxin" evidence="11">
    <location>
        <begin position="514"/>
        <end position="660"/>
    </location>
</feature>
<evidence type="ECO:0000256" key="10">
    <source>
        <dbReference type="RuleBase" id="RU003692"/>
    </source>
</evidence>
<evidence type="ECO:0000256" key="9">
    <source>
        <dbReference type="ARBA" id="ARBA00023284"/>
    </source>
</evidence>
<dbReference type="InterPro" id="IPR023753">
    <property type="entry name" value="FAD/NAD-binding_dom"/>
</dbReference>
<dbReference type="Gene3D" id="3.40.30.10">
    <property type="entry name" value="Glutaredoxin"/>
    <property type="match status" value="1"/>
</dbReference>
<evidence type="ECO:0000256" key="6">
    <source>
        <dbReference type="ARBA" id="ARBA00023002"/>
    </source>
</evidence>
<keyword evidence="5 10" id="KW-0274">FAD</keyword>